<feature type="compositionally biased region" description="Polar residues" evidence="1">
    <location>
        <begin position="120"/>
        <end position="142"/>
    </location>
</feature>
<dbReference type="KEGG" id="xca:xcc-b100_4422"/>
<gene>
    <name evidence="3" type="ORF">XCCB100_4422</name>
</gene>
<reference evidence="3 4" key="1">
    <citation type="journal article" date="2008" name="J. Biotechnol.">
        <title>The genome of Xanthomonas campestris pv. campestris B100 and its use for the reconstruction of metabolic pathways involved in xanthan biosynthesis.</title>
        <authorList>
            <person name="Vorholter F.J."/>
            <person name="Schneiker S."/>
            <person name="Goesmann A."/>
            <person name="Krause L."/>
            <person name="Bekel T."/>
            <person name="Kaiser O."/>
            <person name="Linke B."/>
            <person name="Patschkowski T."/>
            <person name="Ruckert C."/>
            <person name="Schmid J."/>
            <person name="Sidhu V.K."/>
            <person name="Sieber V."/>
            <person name="Tauch A."/>
            <person name="Watt S.A."/>
            <person name="Weisshaar B."/>
            <person name="Becker A."/>
            <person name="Niehaus K."/>
            <person name="Puhler A."/>
        </authorList>
    </citation>
    <scope>NUCLEOTIDE SEQUENCE [LARGE SCALE GENOMIC DNA]</scope>
    <source>
        <strain evidence="3 4">B100</strain>
    </source>
</reference>
<dbReference type="Gene3D" id="3.90.1340.10">
    <property type="entry name" value="Phage tail collar domain"/>
    <property type="match status" value="1"/>
</dbReference>
<dbReference type="SUPFAM" id="SSF88874">
    <property type="entry name" value="Receptor-binding domain of short tail fibre protein gp12"/>
    <property type="match status" value="1"/>
</dbReference>
<feature type="region of interest" description="Disordered" evidence="1">
    <location>
        <begin position="83"/>
        <end position="142"/>
    </location>
</feature>
<dbReference type="HOGENOM" id="CLU_087872_0_0_6"/>
<name>B0RMI2_XANCB</name>
<proteinExistence type="predicted"/>
<dbReference type="InterPro" id="IPR011083">
    <property type="entry name" value="Phage_tail_collar_dom"/>
</dbReference>
<evidence type="ECO:0000313" key="4">
    <source>
        <dbReference type="Proteomes" id="UP000001188"/>
    </source>
</evidence>
<evidence type="ECO:0000256" key="1">
    <source>
        <dbReference type="SAM" id="MobiDB-lite"/>
    </source>
</evidence>
<protein>
    <submittedName>
        <fullName evidence="3">Microcystin-dependent protein</fullName>
    </submittedName>
</protein>
<dbReference type="InterPro" id="IPR037053">
    <property type="entry name" value="Phage_tail_collar_dom_sf"/>
</dbReference>
<feature type="domain" description="Phage tail collar" evidence="2">
    <location>
        <begin position="23"/>
        <end position="79"/>
    </location>
</feature>
<dbReference type="Proteomes" id="UP000001188">
    <property type="component" value="Chromosome"/>
</dbReference>
<organism evidence="3 4">
    <name type="scientific">Xanthomonas campestris pv. campestris (strain B100)</name>
    <dbReference type="NCBI Taxonomy" id="509169"/>
    <lineage>
        <taxon>Bacteria</taxon>
        <taxon>Pseudomonadati</taxon>
        <taxon>Pseudomonadota</taxon>
        <taxon>Gammaproteobacteria</taxon>
        <taxon>Lysobacterales</taxon>
        <taxon>Lysobacteraceae</taxon>
        <taxon>Xanthomonas</taxon>
    </lineage>
</organism>
<evidence type="ECO:0000313" key="3">
    <source>
        <dbReference type="EMBL" id="CAP53795.1"/>
    </source>
</evidence>
<evidence type="ECO:0000259" key="2">
    <source>
        <dbReference type="Pfam" id="PF07484"/>
    </source>
</evidence>
<dbReference type="AlphaFoldDB" id="B0RMI2"/>
<dbReference type="Pfam" id="PF07484">
    <property type="entry name" value="Collar"/>
    <property type="match status" value="1"/>
</dbReference>
<dbReference type="EMBL" id="AM920689">
    <property type="protein sequence ID" value="CAP53795.1"/>
    <property type="molecule type" value="Genomic_DNA"/>
</dbReference>
<sequence>MTPTRGRCCTYGKEIRMSEFFMGQIMMTGFVFAPKYFAQCNGQLLPVNQNQALFSLLGTRFGGNGSTTFALPDMRGRTPVGFAPSADPAWQPSPLPMGQNSGAENVSLLPDNLPAHNHSLEGSSAAGNNRSPSGRSFGTNASTTGPATALYAAPGPLVAMNPATVAQAGGSQPHPNLQPYTTLNFCIALSGIFPSRS</sequence>
<accession>B0RMI2</accession>